<evidence type="ECO:0000313" key="1">
    <source>
        <dbReference type="EMBL" id="CAI2198649.1"/>
    </source>
</evidence>
<name>A0A9W4WZY7_9GLOM</name>
<reference evidence="1" key="1">
    <citation type="submission" date="2022-08" db="EMBL/GenBank/DDBJ databases">
        <authorList>
            <person name="Kallberg Y."/>
            <person name="Tangrot J."/>
            <person name="Rosling A."/>
        </authorList>
    </citation>
    <scope>NUCLEOTIDE SEQUENCE</scope>
    <source>
        <strain evidence="1">Wild A</strain>
    </source>
</reference>
<accession>A0A9W4WZY7</accession>
<protein>
    <submittedName>
        <fullName evidence="1">18530_t:CDS:1</fullName>
    </submittedName>
</protein>
<keyword evidence="2" id="KW-1185">Reference proteome</keyword>
<gene>
    <name evidence="1" type="ORF">FWILDA_LOCUS18678</name>
</gene>
<sequence length="113" mass="13543">ILMTDLRKQTYPQFMSFIVFLEERFHKRIIIMPKMCGRNLNAKHNDLYLKIDVFSLADVWTIFRKTFMHHYGLDPSHYISASSLSWDAMLKITKVKIKLFTEMAMYDFIEKAK</sequence>
<feature type="non-terminal residue" evidence="1">
    <location>
        <position position="1"/>
    </location>
</feature>
<comment type="caution">
    <text evidence="1">The sequence shown here is derived from an EMBL/GenBank/DDBJ whole genome shotgun (WGS) entry which is preliminary data.</text>
</comment>
<dbReference type="Proteomes" id="UP001153678">
    <property type="component" value="Unassembled WGS sequence"/>
</dbReference>
<proteinExistence type="predicted"/>
<organism evidence="1 2">
    <name type="scientific">Funneliformis geosporum</name>
    <dbReference type="NCBI Taxonomy" id="1117311"/>
    <lineage>
        <taxon>Eukaryota</taxon>
        <taxon>Fungi</taxon>
        <taxon>Fungi incertae sedis</taxon>
        <taxon>Mucoromycota</taxon>
        <taxon>Glomeromycotina</taxon>
        <taxon>Glomeromycetes</taxon>
        <taxon>Glomerales</taxon>
        <taxon>Glomeraceae</taxon>
        <taxon>Funneliformis</taxon>
    </lineage>
</organism>
<evidence type="ECO:0000313" key="2">
    <source>
        <dbReference type="Proteomes" id="UP001153678"/>
    </source>
</evidence>
<dbReference type="EMBL" id="CAMKVN010019163">
    <property type="protein sequence ID" value="CAI2198649.1"/>
    <property type="molecule type" value="Genomic_DNA"/>
</dbReference>
<dbReference type="AlphaFoldDB" id="A0A9W4WZY7"/>